<evidence type="ECO:0000259" key="2">
    <source>
        <dbReference type="Pfam" id="PF13191"/>
    </source>
</evidence>
<gene>
    <name evidence="4" type="ORF">GJR96_07880</name>
</gene>
<organism evidence="4 5">
    <name type="scientific">Haloferax litoreum</name>
    <dbReference type="NCBI Taxonomy" id="2666140"/>
    <lineage>
        <taxon>Archaea</taxon>
        <taxon>Methanobacteriati</taxon>
        <taxon>Methanobacteriota</taxon>
        <taxon>Stenosarchaea group</taxon>
        <taxon>Halobacteria</taxon>
        <taxon>Halobacteriales</taxon>
        <taxon>Haloferacaceae</taxon>
        <taxon>Haloferax</taxon>
    </lineage>
</organism>
<dbReference type="Proteomes" id="UP000439022">
    <property type="component" value="Unassembled WGS sequence"/>
</dbReference>
<sequence>MVKVRTETLQRAYSKIVDDGKDLHISGQPGIGKTEFLNNLTEEIPSQYTVKSTTVRAHHDHNSLERDLLHLARRAAPERDTKPNQLISASAGAGPISGGGTVDDRVRDLYKLEDLTANWSNDPLLLCIDDIHKIADDEQVVRDIIGELSSSLGQGVQLITLGQIRMPGGHELEDIHLNLYTLGETRVFLQEEFGNLPEDTVRDVHSVVEGHPLYLSLLTESSEDETDFDLPEYAVLDTIEERYLEALPRDTVKFLRQFAPLPELSEKLCAGLFEEWDALEIDQKLRELDRRVIVQQVNRTDDGDKIYKIHERFRTFLVRKNRDADDVHRGAFQYHLQEVTDMLAQERDEKWVNSLPHWFYARYHLDQVHGENAGSEAFREELDCIDLTYPHRGLVMLYAGVCLLPGNIFSAWEQELPLFREWVFDTVENQQQAELVVRVCEWALSQLGDEPMELSEIQIEGSLDDLPEESQVFNDVELADAHLHRLRKLRGHILRFLFLEEPYQSKAHRELMINVLSTYGISKEILSQLKQRIKSILKASELGEEFDQLIEQYAESIGTEFENSLNSSLDFYELRDQAMNLGREAFDNLHYDLLLDSGLIHEIALEGGEVLEEAENPVFAMVWYSLFATYFRNANVVPSAFDQVKEKYMEQLERRKQYEQSIEHPIIFAEDSAEGLSLDEQD</sequence>
<feature type="domain" description="Orc1-like AAA ATPase" evidence="2">
    <location>
        <begin position="7"/>
        <end position="139"/>
    </location>
</feature>
<feature type="region of interest" description="Disordered" evidence="1">
    <location>
        <begin position="79"/>
        <end position="99"/>
    </location>
</feature>
<feature type="domain" description="MalT-like winged helix" evidence="3">
    <location>
        <begin position="243"/>
        <end position="322"/>
    </location>
</feature>
<dbReference type="Pfam" id="PF13191">
    <property type="entry name" value="AAA_16"/>
    <property type="match status" value="1"/>
</dbReference>
<dbReference type="InterPro" id="IPR059106">
    <property type="entry name" value="WHD_MalT"/>
</dbReference>
<reference evidence="4 5" key="1">
    <citation type="submission" date="2019-11" db="EMBL/GenBank/DDBJ databases">
        <title>Whole genome sequence of Haloferax sp. MBLA0076.</title>
        <authorList>
            <person name="Seo M.-J."/>
            <person name="Cho E.-S."/>
        </authorList>
    </citation>
    <scope>NUCLEOTIDE SEQUENCE [LARGE SCALE GENOMIC DNA]</scope>
    <source>
        <strain evidence="4 5">MBLA0076</strain>
    </source>
</reference>
<dbReference type="SUPFAM" id="SSF52540">
    <property type="entry name" value="P-loop containing nucleoside triphosphate hydrolases"/>
    <property type="match status" value="1"/>
</dbReference>
<dbReference type="AlphaFoldDB" id="A0A6A8GEQ4"/>
<dbReference type="InterPro" id="IPR027417">
    <property type="entry name" value="P-loop_NTPase"/>
</dbReference>
<protein>
    <recommendedName>
        <fullName evidence="6">Orc1-like AAA ATPase domain-containing protein</fullName>
    </recommendedName>
</protein>
<name>A0A6A8GEQ4_9EURY</name>
<comment type="caution">
    <text evidence="4">The sequence shown here is derived from an EMBL/GenBank/DDBJ whole genome shotgun (WGS) entry which is preliminary data.</text>
</comment>
<dbReference type="InterPro" id="IPR041664">
    <property type="entry name" value="AAA_16"/>
</dbReference>
<evidence type="ECO:0000256" key="1">
    <source>
        <dbReference type="SAM" id="MobiDB-lite"/>
    </source>
</evidence>
<dbReference type="RefSeq" id="WP_151162436.1">
    <property type="nucleotide sequence ID" value="NZ_WKJO01000001.1"/>
</dbReference>
<proteinExistence type="predicted"/>
<evidence type="ECO:0000259" key="3">
    <source>
        <dbReference type="Pfam" id="PF25873"/>
    </source>
</evidence>
<evidence type="ECO:0000313" key="5">
    <source>
        <dbReference type="Proteomes" id="UP000439022"/>
    </source>
</evidence>
<dbReference type="Gene3D" id="3.40.50.300">
    <property type="entry name" value="P-loop containing nucleotide triphosphate hydrolases"/>
    <property type="match status" value="1"/>
</dbReference>
<keyword evidence="5" id="KW-1185">Reference proteome</keyword>
<evidence type="ECO:0008006" key="6">
    <source>
        <dbReference type="Google" id="ProtNLM"/>
    </source>
</evidence>
<accession>A0A6A8GEQ4</accession>
<dbReference type="Pfam" id="PF25873">
    <property type="entry name" value="WHD_MalT"/>
    <property type="match status" value="1"/>
</dbReference>
<evidence type="ECO:0000313" key="4">
    <source>
        <dbReference type="EMBL" id="MRX21874.1"/>
    </source>
</evidence>
<dbReference type="EMBL" id="WKJO01000001">
    <property type="protein sequence ID" value="MRX21874.1"/>
    <property type="molecule type" value="Genomic_DNA"/>
</dbReference>